<dbReference type="PROSITE" id="PS50294">
    <property type="entry name" value="WD_REPEATS_REGION"/>
    <property type="match status" value="2"/>
</dbReference>
<dbReference type="InterPro" id="IPR051859">
    <property type="entry name" value="DCAF"/>
</dbReference>
<dbReference type="InterPro" id="IPR036322">
    <property type="entry name" value="WD40_repeat_dom_sf"/>
</dbReference>
<accession>X6N2V2</accession>
<dbReference type="EMBL" id="ASPP01012436">
    <property type="protein sequence ID" value="ETO20605.1"/>
    <property type="molecule type" value="Genomic_DNA"/>
</dbReference>
<proteinExistence type="predicted"/>
<dbReference type="SMART" id="SM00320">
    <property type="entry name" value="WD40"/>
    <property type="match status" value="3"/>
</dbReference>
<dbReference type="GO" id="GO:0080008">
    <property type="term" value="C:Cul4-RING E3 ubiquitin ligase complex"/>
    <property type="evidence" value="ECO:0007669"/>
    <property type="project" value="TreeGrafter"/>
</dbReference>
<evidence type="ECO:0000313" key="3">
    <source>
        <dbReference type="Proteomes" id="UP000023152"/>
    </source>
</evidence>
<dbReference type="PANTHER" id="PTHR19847">
    <property type="entry name" value="DDB1- AND CUL4-ASSOCIATED FACTOR 11"/>
    <property type="match status" value="1"/>
</dbReference>
<gene>
    <name evidence="2" type="ORF">RFI_16612</name>
</gene>
<organism evidence="2 3">
    <name type="scientific">Reticulomyxa filosa</name>
    <dbReference type="NCBI Taxonomy" id="46433"/>
    <lineage>
        <taxon>Eukaryota</taxon>
        <taxon>Sar</taxon>
        <taxon>Rhizaria</taxon>
        <taxon>Retaria</taxon>
        <taxon>Foraminifera</taxon>
        <taxon>Monothalamids</taxon>
        <taxon>Reticulomyxidae</taxon>
        <taxon>Reticulomyxa</taxon>
    </lineage>
</organism>
<keyword evidence="1" id="KW-0853">WD repeat</keyword>
<feature type="repeat" description="WD" evidence="1">
    <location>
        <begin position="114"/>
        <end position="145"/>
    </location>
</feature>
<dbReference type="PANTHER" id="PTHR19847:SF7">
    <property type="entry name" value="DDB1- AND CUL4-ASSOCIATED FACTOR 11"/>
    <property type="match status" value="1"/>
</dbReference>
<dbReference type="AlphaFoldDB" id="X6N2V2"/>
<sequence length="280" mass="31815">MIHLLDCSDTHEYDRWKVYKQVEGSFSGWSIIDVALSNDLKWVCYSGWCNDVALVNIYGDHELHEAHEILAGRGRCCIFGVEFDPLSERLTCASSNGELTIYNIERKQRECSWPNAHGDDVNQSTWLNEHIIVSGSDDGLIKVWDKRIDKHRACVGGFIGHYQGITCVSSCENKYILSNSKDQSMKLWDMRLINSVAECDGIAGELQNLTSQHDYRYRQWRRSAQHNNQKLRLDRSLQTYTGSHQVSTTLIRSDFSLLPPPHTSLFTAAPPTAACASMKL</sequence>
<dbReference type="InterPro" id="IPR015943">
    <property type="entry name" value="WD40/YVTN_repeat-like_dom_sf"/>
</dbReference>
<dbReference type="Proteomes" id="UP000023152">
    <property type="component" value="Unassembled WGS sequence"/>
</dbReference>
<keyword evidence="3" id="KW-1185">Reference proteome</keyword>
<comment type="caution">
    <text evidence="2">The sequence shown here is derived from an EMBL/GenBank/DDBJ whole genome shotgun (WGS) entry which is preliminary data.</text>
</comment>
<dbReference type="Gene3D" id="2.130.10.10">
    <property type="entry name" value="YVTN repeat-like/Quinoprotein amine dehydrogenase"/>
    <property type="match status" value="1"/>
</dbReference>
<dbReference type="OrthoDB" id="63070at2759"/>
<dbReference type="PROSITE" id="PS50082">
    <property type="entry name" value="WD_REPEATS_2"/>
    <property type="match status" value="2"/>
</dbReference>
<dbReference type="SUPFAM" id="SSF50978">
    <property type="entry name" value="WD40 repeat-like"/>
    <property type="match status" value="1"/>
</dbReference>
<dbReference type="GO" id="GO:0043161">
    <property type="term" value="P:proteasome-mediated ubiquitin-dependent protein catabolic process"/>
    <property type="evidence" value="ECO:0007669"/>
    <property type="project" value="TreeGrafter"/>
</dbReference>
<name>X6N2V2_RETFI</name>
<feature type="repeat" description="WD" evidence="1">
    <location>
        <begin position="158"/>
        <end position="191"/>
    </location>
</feature>
<dbReference type="InterPro" id="IPR001680">
    <property type="entry name" value="WD40_rpt"/>
</dbReference>
<evidence type="ECO:0000313" key="2">
    <source>
        <dbReference type="EMBL" id="ETO20605.1"/>
    </source>
</evidence>
<reference evidence="2 3" key="1">
    <citation type="journal article" date="2013" name="Curr. Biol.">
        <title>The Genome of the Foraminiferan Reticulomyxa filosa.</title>
        <authorList>
            <person name="Glockner G."/>
            <person name="Hulsmann N."/>
            <person name="Schleicher M."/>
            <person name="Noegel A.A."/>
            <person name="Eichinger L."/>
            <person name="Gallinger C."/>
            <person name="Pawlowski J."/>
            <person name="Sierra R."/>
            <person name="Euteneuer U."/>
            <person name="Pillet L."/>
            <person name="Moustafa A."/>
            <person name="Platzer M."/>
            <person name="Groth M."/>
            <person name="Szafranski K."/>
            <person name="Schliwa M."/>
        </authorList>
    </citation>
    <scope>NUCLEOTIDE SEQUENCE [LARGE SCALE GENOMIC DNA]</scope>
</reference>
<protein>
    <submittedName>
        <fullName evidence="2">WD-repeat protein</fullName>
    </submittedName>
</protein>
<dbReference type="Pfam" id="PF00400">
    <property type="entry name" value="WD40"/>
    <property type="match status" value="2"/>
</dbReference>
<evidence type="ECO:0000256" key="1">
    <source>
        <dbReference type="PROSITE-ProRule" id="PRU00221"/>
    </source>
</evidence>